<keyword evidence="7 10" id="KW-0067">ATP-binding</keyword>
<comment type="similarity">
    <text evidence="3 10 13">Belongs to the IPP transferase family.</text>
</comment>
<evidence type="ECO:0000256" key="3">
    <source>
        <dbReference type="ARBA" id="ARBA00005842"/>
    </source>
</evidence>
<dbReference type="InterPro" id="IPR018022">
    <property type="entry name" value="IPT"/>
</dbReference>
<feature type="site" description="Interaction with substrate tRNA" evidence="10">
    <location>
        <position position="126"/>
    </location>
</feature>
<dbReference type="GO" id="GO:0005524">
    <property type="term" value="F:ATP binding"/>
    <property type="evidence" value="ECO:0007669"/>
    <property type="project" value="UniProtKB-UniRule"/>
</dbReference>
<organism evidence="14 15">
    <name type="scientific">Acanthopleuribacter pedis</name>
    <dbReference type="NCBI Taxonomy" id="442870"/>
    <lineage>
        <taxon>Bacteria</taxon>
        <taxon>Pseudomonadati</taxon>
        <taxon>Acidobacteriota</taxon>
        <taxon>Holophagae</taxon>
        <taxon>Acanthopleuribacterales</taxon>
        <taxon>Acanthopleuribacteraceae</taxon>
        <taxon>Acanthopleuribacter</taxon>
    </lineage>
</organism>
<evidence type="ECO:0000256" key="6">
    <source>
        <dbReference type="ARBA" id="ARBA00022741"/>
    </source>
</evidence>
<keyword evidence="15" id="KW-1185">Reference proteome</keyword>
<evidence type="ECO:0000256" key="4">
    <source>
        <dbReference type="ARBA" id="ARBA00022679"/>
    </source>
</evidence>
<comment type="caution">
    <text evidence="14">The sequence shown here is derived from an EMBL/GenBank/DDBJ whole genome shotgun (WGS) entry which is preliminary data.</text>
</comment>
<dbReference type="NCBIfam" id="TIGR00174">
    <property type="entry name" value="miaA"/>
    <property type="match status" value="1"/>
</dbReference>
<evidence type="ECO:0000313" key="14">
    <source>
        <dbReference type="EMBL" id="MBO1317561.1"/>
    </source>
</evidence>
<dbReference type="EMBL" id="JAFREP010000003">
    <property type="protein sequence ID" value="MBO1317561.1"/>
    <property type="molecule type" value="Genomic_DNA"/>
</dbReference>
<evidence type="ECO:0000256" key="13">
    <source>
        <dbReference type="RuleBase" id="RU003785"/>
    </source>
</evidence>
<protein>
    <recommendedName>
        <fullName evidence="10">tRNA dimethylallyltransferase</fullName>
        <ecNumber evidence="10">2.5.1.75</ecNumber>
    </recommendedName>
    <alternativeName>
        <fullName evidence="10">Dimethylallyl diphosphate:tRNA dimethylallyltransferase</fullName>
        <shortName evidence="10">DMAPP:tRNA dimethylallyltransferase</shortName>
        <shortName evidence="10">DMATase</shortName>
    </alternativeName>
    <alternativeName>
        <fullName evidence="10">Isopentenyl-diphosphate:tRNA isopentenyltransferase</fullName>
        <shortName evidence="10">IPP transferase</shortName>
        <shortName evidence="10">IPPT</shortName>
        <shortName evidence="10">IPTase</shortName>
    </alternativeName>
</protein>
<name>A0A8J7QB17_9BACT</name>
<evidence type="ECO:0000256" key="9">
    <source>
        <dbReference type="ARBA" id="ARBA00049563"/>
    </source>
</evidence>
<dbReference type="Proteomes" id="UP000664417">
    <property type="component" value="Unassembled WGS sequence"/>
</dbReference>
<dbReference type="SUPFAM" id="SSF52540">
    <property type="entry name" value="P-loop containing nucleoside triphosphate hydrolases"/>
    <property type="match status" value="2"/>
</dbReference>
<dbReference type="InterPro" id="IPR039657">
    <property type="entry name" value="Dimethylallyltransferase"/>
</dbReference>
<evidence type="ECO:0000256" key="11">
    <source>
        <dbReference type="RuleBase" id="RU003783"/>
    </source>
</evidence>
<evidence type="ECO:0000313" key="15">
    <source>
        <dbReference type="Proteomes" id="UP000664417"/>
    </source>
</evidence>
<dbReference type="Pfam" id="PF01715">
    <property type="entry name" value="IPPT"/>
    <property type="match status" value="1"/>
</dbReference>
<feature type="region of interest" description="Interaction with substrate tRNA" evidence="10">
    <location>
        <begin position="162"/>
        <end position="166"/>
    </location>
</feature>
<dbReference type="InterPro" id="IPR027417">
    <property type="entry name" value="P-loop_NTPase"/>
</dbReference>
<dbReference type="HAMAP" id="MF_00185">
    <property type="entry name" value="IPP_trans"/>
    <property type="match status" value="1"/>
</dbReference>
<evidence type="ECO:0000256" key="8">
    <source>
        <dbReference type="ARBA" id="ARBA00022842"/>
    </source>
</evidence>
<feature type="region of interest" description="Interaction with substrate tRNA" evidence="10">
    <location>
        <begin position="38"/>
        <end position="41"/>
    </location>
</feature>
<evidence type="ECO:0000256" key="12">
    <source>
        <dbReference type="RuleBase" id="RU003784"/>
    </source>
</evidence>
<comment type="catalytic activity">
    <reaction evidence="9 10 11">
        <text>adenosine(37) in tRNA + dimethylallyl diphosphate = N(6)-dimethylallyladenosine(37) in tRNA + diphosphate</text>
        <dbReference type="Rhea" id="RHEA:26482"/>
        <dbReference type="Rhea" id="RHEA-COMP:10162"/>
        <dbReference type="Rhea" id="RHEA-COMP:10375"/>
        <dbReference type="ChEBI" id="CHEBI:33019"/>
        <dbReference type="ChEBI" id="CHEBI:57623"/>
        <dbReference type="ChEBI" id="CHEBI:74411"/>
        <dbReference type="ChEBI" id="CHEBI:74415"/>
        <dbReference type="EC" id="2.5.1.75"/>
    </reaction>
</comment>
<dbReference type="GO" id="GO:0052381">
    <property type="term" value="F:tRNA dimethylallyltransferase activity"/>
    <property type="evidence" value="ECO:0007669"/>
    <property type="project" value="UniProtKB-UniRule"/>
</dbReference>
<accession>A0A8J7QB17</accession>
<proteinExistence type="inferred from homology"/>
<sequence>MELELSRCVAVVGPTGAGKSEIALTLAEQFGGELVCMDSMQIYKGLTIGTNGPDAAERARVPHHLFGFADIQSPLSSVAYVERARAVLAEIQARGNLPILVGGTGLYLKALVEGLDPMPATPPELRERLNRTVTEKGLPHVYRLLQRLDPAGAARLHANDRQRIQRFLEVRLLSGKSILDLWAQREKTQCEPVPIVIGCAVAREILVEQIQLRAGKMLENGWIEETRLLLQAGLQEFLLQLAPIGYDEIIAHLNGRRTLDDVATKIAIQTRQYAKRQVTWFRKVPYIQWFHFDPYSGYNTARIIAFLNQRLH</sequence>
<comment type="function">
    <text evidence="2 10 12">Catalyzes the transfer of a dimethylallyl group onto the adenine at position 37 in tRNAs that read codons beginning with uridine, leading to the formation of N6-(dimethylallyl)adenosine (i(6)A).</text>
</comment>
<feature type="binding site" evidence="10">
    <location>
        <begin position="13"/>
        <end position="20"/>
    </location>
    <ligand>
        <name>ATP</name>
        <dbReference type="ChEBI" id="CHEBI:30616"/>
    </ligand>
</feature>
<dbReference type="GO" id="GO:0006400">
    <property type="term" value="P:tRNA modification"/>
    <property type="evidence" value="ECO:0007669"/>
    <property type="project" value="TreeGrafter"/>
</dbReference>
<dbReference type="PANTHER" id="PTHR11088">
    <property type="entry name" value="TRNA DIMETHYLALLYLTRANSFERASE"/>
    <property type="match status" value="1"/>
</dbReference>
<keyword evidence="4 10" id="KW-0808">Transferase</keyword>
<evidence type="ECO:0000256" key="5">
    <source>
        <dbReference type="ARBA" id="ARBA00022694"/>
    </source>
</evidence>
<keyword evidence="5 10" id="KW-0819">tRNA processing</keyword>
<evidence type="ECO:0000256" key="10">
    <source>
        <dbReference type="HAMAP-Rule" id="MF_00185"/>
    </source>
</evidence>
<dbReference type="Gene3D" id="1.10.20.140">
    <property type="match status" value="1"/>
</dbReference>
<keyword evidence="6 10" id="KW-0547">Nucleotide-binding</keyword>
<keyword evidence="8 10" id="KW-0460">Magnesium</keyword>
<dbReference type="Gene3D" id="3.40.50.300">
    <property type="entry name" value="P-loop containing nucleotide triphosphate hydrolases"/>
    <property type="match status" value="1"/>
</dbReference>
<comment type="subunit">
    <text evidence="10">Monomer.</text>
</comment>
<evidence type="ECO:0000256" key="7">
    <source>
        <dbReference type="ARBA" id="ARBA00022840"/>
    </source>
</evidence>
<evidence type="ECO:0000256" key="1">
    <source>
        <dbReference type="ARBA" id="ARBA00001946"/>
    </source>
</evidence>
<comment type="caution">
    <text evidence="10">Lacks conserved residue(s) required for the propagation of feature annotation.</text>
</comment>
<gene>
    <name evidence="10 14" type="primary">miaA</name>
    <name evidence="14" type="ORF">J3U88_03745</name>
</gene>
<dbReference type="PANTHER" id="PTHR11088:SF60">
    <property type="entry name" value="TRNA DIMETHYLALLYLTRANSFERASE"/>
    <property type="match status" value="1"/>
</dbReference>
<dbReference type="EC" id="2.5.1.75" evidence="10"/>
<reference evidence="14" key="1">
    <citation type="submission" date="2021-03" db="EMBL/GenBank/DDBJ databases">
        <authorList>
            <person name="Wang G."/>
        </authorList>
    </citation>
    <scope>NUCLEOTIDE SEQUENCE</scope>
    <source>
        <strain evidence="14">KCTC 12899</strain>
    </source>
</reference>
<evidence type="ECO:0000256" key="2">
    <source>
        <dbReference type="ARBA" id="ARBA00003213"/>
    </source>
</evidence>
<feature type="site" description="Interaction with substrate tRNA" evidence="10">
    <location>
        <position position="104"/>
    </location>
</feature>
<comment type="cofactor">
    <cofactor evidence="1 10">
        <name>Mg(2+)</name>
        <dbReference type="ChEBI" id="CHEBI:18420"/>
    </cofactor>
</comment>
<feature type="binding site" evidence="10">
    <location>
        <begin position="15"/>
        <end position="20"/>
    </location>
    <ligand>
        <name>substrate</name>
    </ligand>
</feature>
<dbReference type="AlphaFoldDB" id="A0A8J7QB17"/>
<dbReference type="RefSeq" id="WP_207856858.1">
    <property type="nucleotide sequence ID" value="NZ_JAFREP010000003.1"/>
</dbReference>